<comment type="cofactor">
    <cofactor evidence="1">
        <name>Mg(2+)</name>
        <dbReference type="ChEBI" id="CHEBI:18420"/>
    </cofactor>
</comment>
<evidence type="ECO:0000256" key="3">
    <source>
        <dbReference type="ARBA" id="ARBA00010945"/>
    </source>
</evidence>
<evidence type="ECO:0000256" key="2">
    <source>
        <dbReference type="ARBA" id="ARBA00004496"/>
    </source>
</evidence>
<evidence type="ECO:0000256" key="4">
    <source>
        <dbReference type="ARBA" id="ARBA00012417"/>
    </source>
</evidence>
<dbReference type="PANTHER" id="PTHR11076">
    <property type="entry name" value="DNA REPAIR POLYMERASE UMUC / TRANSFERASE FAMILY MEMBER"/>
    <property type="match status" value="1"/>
</dbReference>
<evidence type="ECO:0000256" key="11">
    <source>
        <dbReference type="ARBA" id="ARBA00022763"/>
    </source>
</evidence>
<evidence type="ECO:0000256" key="14">
    <source>
        <dbReference type="ARBA" id="ARBA00023125"/>
    </source>
</evidence>
<evidence type="ECO:0000256" key="18">
    <source>
        <dbReference type="SAM" id="MobiDB-lite"/>
    </source>
</evidence>
<dbReference type="Pfam" id="PF11799">
    <property type="entry name" value="IMS_C"/>
    <property type="match status" value="1"/>
</dbReference>
<keyword evidence="21" id="KW-1185">Reference proteome</keyword>
<keyword evidence="14" id="KW-0238">DNA-binding</keyword>
<evidence type="ECO:0000256" key="17">
    <source>
        <dbReference type="ARBA" id="ARBA00049244"/>
    </source>
</evidence>
<feature type="domain" description="UmuC" evidence="19">
    <location>
        <begin position="19"/>
        <end position="357"/>
    </location>
</feature>
<comment type="catalytic activity">
    <reaction evidence="17">
        <text>DNA(n) + a 2'-deoxyribonucleoside 5'-triphosphate = DNA(n+1) + diphosphate</text>
        <dbReference type="Rhea" id="RHEA:22508"/>
        <dbReference type="Rhea" id="RHEA-COMP:17339"/>
        <dbReference type="Rhea" id="RHEA-COMP:17340"/>
        <dbReference type="ChEBI" id="CHEBI:33019"/>
        <dbReference type="ChEBI" id="CHEBI:61560"/>
        <dbReference type="ChEBI" id="CHEBI:173112"/>
        <dbReference type="EC" id="2.7.7.7"/>
    </reaction>
</comment>
<evidence type="ECO:0000313" key="20">
    <source>
        <dbReference type="EMBL" id="QIG41571.1"/>
    </source>
</evidence>
<dbReference type="InterPro" id="IPR043502">
    <property type="entry name" value="DNA/RNA_pol_sf"/>
</dbReference>
<feature type="region of interest" description="Disordered" evidence="18">
    <location>
        <begin position="132"/>
        <end position="151"/>
    </location>
</feature>
<dbReference type="InterPro" id="IPR053848">
    <property type="entry name" value="IMS_HHH_1"/>
</dbReference>
<feature type="region of interest" description="Disordered" evidence="18">
    <location>
        <begin position="166"/>
        <end position="266"/>
    </location>
</feature>
<feature type="compositionally biased region" description="Gly residues" evidence="18">
    <location>
        <begin position="225"/>
        <end position="241"/>
    </location>
</feature>
<dbReference type="GO" id="GO:0003684">
    <property type="term" value="F:damaged DNA binding"/>
    <property type="evidence" value="ECO:0007669"/>
    <property type="project" value="InterPro"/>
</dbReference>
<reference evidence="20 21" key="1">
    <citation type="submission" date="2020-02" db="EMBL/GenBank/DDBJ databases">
        <title>Full genome sequence of Nocardioides sp. R-3366.</title>
        <authorList>
            <person name="Im W.-T."/>
        </authorList>
    </citation>
    <scope>NUCLEOTIDE SEQUENCE [LARGE SCALE GENOMIC DNA]</scope>
    <source>
        <strain evidence="20 21">R-3366</strain>
    </source>
</reference>
<keyword evidence="5" id="KW-0515">Mutator protein</keyword>
<dbReference type="PROSITE" id="PS50173">
    <property type="entry name" value="UMUC"/>
    <property type="match status" value="1"/>
</dbReference>
<comment type="similarity">
    <text evidence="3">Belongs to the DNA polymerase type-Y family.</text>
</comment>
<evidence type="ECO:0000256" key="7">
    <source>
        <dbReference type="ARBA" id="ARBA00022679"/>
    </source>
</evidence>
<dbReference type="GO" id="GO:0046872">
    <property type="term" value="F:metal ion binding"/>
    <property type="evidence" value="ECO:0007669"/>
    <property type="project" value="UniProtKB-KW"/>
</dbReference>
<dbReference type="GO" id="GO:0042276">
    <property type="term" value="P:error-prone translesion synthesis"/>
    <property type="evidence" value="ECO:0007669"/>
    <property type="project" value="TreeGrafter"/>
</dbReference>
<dbReference type="InterPro" id="IPR022880">
    <property type="entry name" value="DNApol_IV"/>
</dbReference>
<accession>A0A6G6W898</accession>
<dbReference type="GO" id="GO:0005829">
    <property type="term" value="C:cytosol"/>
    <property type="evidence" value="ECO:0007669"/>
    <property type="project" value="TreeGrafter"/>
</dbReference>
<protein>
    <recommendedName>
        <fullName evidence="4">DNA-directed DNA polymerase</fullName>
        <ecNumber evidence="4">2.7.7.7</ecNumber>
    </recommendedName>
</protein>
<dbReference type="SUPFAM" id="SSF56672">
    <property type="entry name" value="DNA/RNA polymerases"/>
    <property type="match status" value="1"/>
</dbReference>
<keyword evidence="15" id="KW-0234">DNA repair</keyword>
<sequence>MTDRAQVSRDGVVPIERWVLHVDLDQFLAAVEVLRHPELAGRPVIVGGDGDPTKRGVVSTASYEARQYGVGSGMALRIAARKCPDAVFLPVDRPAYDEASEQVMDTLRALEWGGRPVVLEVLGWDEAFLAAGPRPGDEPDQRGAQLGRGRPWAGAADELAADSMTDADGAAPSADEPTPVVEAGQGSLPPVGEPARATPLGTRTGAPPPGPGPGPGKGAPPPGPGRGAPGGSSPGHGGGPAGVAAADQAPTAGGTPGAGGPGQEPTLVAGTELAHAVSHASAVVGFDDPDPIAFAAHIRSRVLTATRLHCSVGIGDNKLRAKIATDLGKPRGSFVLTAENWFEVMGERPATALWGIGRKTAKRLSALGIETVEQLAASDARVLAAELGPTMGPWYHRLGRGVSDSVVSAAPWVPRAHGRETTFQEDLEDWDRIAAEVRRLTRQVVEDIDREGRAAARVGLKLRYKPFFTVSRSLTLGEPSNDPEVLAERAVSLLDRVERDRPVRLLGVRLEMVAPEGGY</sequence>
<keyword evidence="11" id="KW-0227">DNA damage</keyword>
<dbReference type="EMBL" id="CP049257">
    <property type="protein sequence ID" value="QIG41571.1"/>
    <property type="molecule type" value="Genomic_DNA"/>
</dbReference>
<dbReference type="Pfam" id="PF00817">
    <property type="entry name" value="IMS"/>
    <property type="match status" value="1"/>
</dbReference>
<dbReference type="Gene3D" id="3.40.1170.60">
    <property type="match status" value="1"/>
</dbReference>
<evidence type="ECO:0000256" key="1">
    <source>
        <dbReference type="ARBA" id="ARBA00001946"/>
    </source>
</evidence>
<keyword evidence="9" id="KW-0235">DNA replication</keyword>
<dbReference type="CDD" id="cd03586">
    <property type="entry name" value="PolY_Pol_IV_kappa"/>
    <property type="match status" value="1"/>
</dbReference>
<dbReference type="GO" id="GO:0006260">
    <property type="term" value="P:DNA replication"/>
    <property type="evidence" value="ECO:0007669"/>
    <property type="project" value="UniProtKB-KW"/>
</dbReference>
<organism evidence="20 21">
    <name type="scientific">Nocardioides anomalus</name>
    <dbReference type="NCBI Taxonomy" id="2712223"/>
    <lineage>
        <taxon>Bacteria</taxon>
        <taxon>Bacillati</taxon>
        <taxon>Actinomycetota</taxon>
        <taxon>Actinomycetes</taxon>
        <taxon>Propionibacteriales</taxon>
        <taxon>Nocardioidaceae</taxon>
        <taxon>Nocardioides</taxon>
    </lineage>
</organism>
<dbReference type="Gene3D" id="1.10.150.20">
    <property type="entry name" value="5' to 3' exonuclease, C-terminal subdomain"/>
    <property type="match status" value="1"/>
</dbReference>
<evidence type="ECO:0000259" key="19">
    <source>
        <dbReference type="PROSITE" id="PS50173"/>
    </source>
</evidence>
<feature type="compositionally biased region" description="Low complexity" evidence="18">
    <location>
        <begin position="242"/>
        <end position="253"/>
    </location>
</feature>
<keyword evidence="13" id="KW-0239">DNA-directed DNA polymerase</keyword>
<evidence type="ECO:0000256" key="16">
    <source>
        <dbReference type="ARBA" id="ARBA00025589"/>
    </source>
</evidence>
<dbReference type="Gene3D" id="3.30.70.270">
    <property type="match status" value="2"/>
</dbReference>
<keyword evidence="12" id="KW-0460">Magnesium</keyword>
<keyword evidence="10" id="KW-0479">Metal-binding</keyword>
<dbReference type="Proteomes" id="UP000502996">
    <property type="component" value="Chromosome"/>
</dbReference>
<dbReference type="InterPro" id="IPR017961">
    <property type="entry name" value="DNA_pol_Y-fam_little_finger"/>
</dbReference>
<dbReference type="KEGG" id="nano:G5V58_01200"/>
<name>A0A6G6W898_9ACTN</name>
<dbReference type="GO" id="GO:0009432">
    <property type="term" value="P:SOS response"/>
    <property type="evidence" value="ECO:0007669"/>
    <property type="project" value="TreeGrafter"/>
</dbReference>
<evidence type="ECO:0000256" key="5">
    <source>
        <dbReference type="ARBA" id="ARBA00022457"/>
    </source>
</evidence>
<dbReference type="InterPro" id="IPR043128">
    <property type="entry name" value="Rev_trsase/Diguanyl_cyclase"/>
</dbReference>
<keyword evidence="6" id="KW-0963">Cytoplasm</keyword>
<comment type="function">
    <text evidence="16">Poorly processive, error-prone DNA polymerase involved in untargeted mutagenesis. Copies undamaged DNA at stalled replication forks, which arise in vivo from mismatched or misaligned primer ends. These misaligned primers can be extended by PolIV. Exhibits no 3'-5' exonuclease (proofreading) activity. May be involved in translesional synthesis, in conjunction with the beta clamp from PolIII.</text>
</comment>
<feature type="compositionally biased region" description="Pro residues" evidence="18">
    <location>
        <begin position="206"/>
        <end position="224"/>
    </location>
</feature>
<dbReference type="Pfam" id="PF21999">
    <property type="entry name" value="IMS_HHH_1"/>
    <property type="match status" value="1"/>
</dbReference>
<gene>
    <name evidence="20" type="ORF">G5V58_01200</name>
</gene>
<evidence type="ECO:0000256" key="12">
    <source>
        <dbReference type="ARBA" id="ARBA00022842"/>
    </source>
</evidence>
<dbReference type="InterPro" id="IPR036775">
    <property type="entry name" value="DNA_pol_Y-fam_lit_finger_sf"/>
</dbReference>
<keyword evidence="8" id="KW-0548">Nucleotidyltransferase</keyword>
<dbReference type="AlphaFoldDB" id="A0A6G6W898"/>
<evidence type="ECO:0000256" key="8">
    <source>
        <dbReference type="ARBA" id="ARBA00022695"/>
    </source>
</evidence>
<dbReference type="GO" id="GO:0006281">
    <property type="term" value="P:DNA repair"/>
    <property type="evidence" value="ECO:0007669"/>
    <property type="project" value="UniProtKB-KW"/>
</dbReference>
<evidence type="ECO:0000256" key="15">
    <source>
        <dbReference type="ARBA" id="ARBA00023204"/>
    </source>
</evidence>
<evidence type="ECO:0000256" key="6">
    <source>
        <dbReference type="ARBA" id="ARBA00022490"/>
    </source>
</evidence>
<evidence type="ECO:0000256" key="13">
    <source>
        <dbReference type="ARBA" id="ARBA00022932"/>
    </source>
</evidence>
<evidence type="ECO:0000313" key="21">
    <source>
        <dbReference type="Proteomes" id="UP000502996"/>
    </source>
</evidence>
<dbReference type="Gene3D" id="3.30.1490.100">
    <property type="entry name" value="DNA polymerase, Y-family, little finger domain"/>
    <property type="match status" value="1"/>
</dbReference>
<dbReference type="EC" id="2.7.7.7" evidence="4"/>
<dbReference type="GO" id="GO:0003887">
    <property type="term" value="F:DNA-directed DNA polymerase activity"/>
    <property type="evidence" value="ECO:0007669"/>
    <property type="project" value="UniProtKB-KW"/>
</dbReference>
<comment type="subcellular location">
    <subcellularLocation>
        <location evidence="2">Cytoplasm</location>
    </subcellularLocation>
</comment>
<dbReference type="RefSeq" id="WP_165228029.1">
    <property type="nucleotide sequence ID" value="NZ_CP049257.1"/>
</dbReference>
<evidence type="ECO:0000256" key="9">
    <source>
        <dbReference type="ARBA" id="ARBA00022705"/>
    </source>
</evidence>
<dbReference type="InterPro" id="IPR050116">
    <property type="entry name" value="DNA_polymerase-Y"/>
</dbReference>
<dbReference type="SUPFAM" id="SSF100879">
    <property type="entry name" value="Lesion bypass DNA polymerase (Y-family), little finger domain"/>
    <property type="match status" value="1"/>
</dbReference>
<dbReference type="InterPro" id="IPR001126">
    <property type="entry name" value="UmuC"/>
</dbReference>
<evidence type="ECO:0000256" key="10">
    <source>
        <dbReference type="ARBA" id="ARBA00022723"/>
    </source>
</evidence>
<keyword evidence="7" id="KW-0808">Transferase</keyword>
<proteinExistence type="inferred from homology"/>
<dbReference type="PANTHER" id="PTHR11076:SF33">
    <property type="entry name" value="DNA POLYMERASE KAPPA"/>
    <property type="match status" value="1"/>
</dbReference>